<dbReference type="AlphaFoldDB" id="A0A101SZI8"/>
<accession>A0A101SZI8</accession>
<feature type="compositionally biased region" description="Low complexity" evidence="1">
    <location>
        <begin position="51"/>
        <end position="100"/>
    </location>
</feature>
<organism evidence="2 3">
    <name type="scientific">Streptomyces bungoensis</name>
    <dbReference type="NCBI Taxonomy" id="285568"/>
    <lineage>
        <taxon>Bacteria</taxon>
        <taxon>Bacillati</taxon>
        <taxon>Actinomycetota</taxon>
        <taxon>Actinomycetes</taxon>
        <taxon>Kitasatosporales</taxon>
        <taxon>Streptomycetaceae</taxon>
        <taxon>Streptomyces</taxon>
    </lineage>
</organism>
<dbReference type="Proteomes" id="UP000053024">
    <property type="component" value="Unassembled WGS sequence"/>
</dbReference>
<evidence type="ECO:0008006" key="4">
    <source>
        <dbReference type="Google" id="ProtNLM"/>
    </source>
</evidence>
<proteinExistence type="predicted"/>
<sequence>MLGARGGGSSVTRPAPSGPGAASRPAARPTTVTARPAPPATRPAPSGPGAGSEAAPGASSVAAPATRSQDAPATSSQATPATTSDAAPGTAPAATGARTVRAPFPVPASAVPSAPADAARAVKPLLIIRGGDPTPDEIAAVTAAILAVLPRRAPRPPLTPAPARRARWTPPASPSTSWLGPA</sequence>
<gene>
    <name evidence="2" type="ORF">AQJ66_20970</name>
</gene>
<name>A0A101SZI8_9ACTN</name>
<protein>
    <recommendedName>
        <fullName evidence="4">Acyl-CoA carboxylase subunit epsilon</fullName>
    </recommendedName>
</protein>
<feature type="region of interest" description="Disordered" evidence="1">
    <location>
        <begin position="1"/>
        <end position="100"/>
    </location>
</feature>
<dbReference type="EMBL" id="LMWX01000032">
    <property type="protein sequence ID" value="KUN83042.1"/>
    <property type="molecule type" value="Genomic_DNA"/>
</dbReference>
<feature type="compositionally biased region" description="Pro residues" evidence="1">
    <location>
        <begin position="36"/>
        <end position="46"/>
    </location>
</feature>
<feature type="region of interest" description="Disordered" evidence="1">
    <location>
        <begin position="153"/>
        <end position="182"/>
    </location>
</feature>
<dbReference type="GO" id="GO:0003989">
    <property type="term" value="F:acetyl-CoA carboxylase activity"/>
    <property type="evidence" value="ECO:0007669"/>
    <property type="project" value="InterPro"/>
</dbReference>
<comment type="caution">
    <text evidence="2">The sequence shown here is derived from an EMBL/GenBank/DDBJ whole genome shotgun (WGS) entry which is preliminary data.</text>
</comment>
<dbReference type="GO" id="GO:0004658">
    <property type="term" value="F:propionyl-CoA carboxylase activity"/>
    <property type="evidence" value="ECO:0007669"/>
    <property type="project" value="InterPro"/>
</dbReference>
<evidence type="ECO:0000256" key="1">
    <source>
        <dbReference type="SAM" id="MobiDB-lite"/>
    </source>
</evidence>
<reference evidence="2 3" key="1">
    <citation type="submission" date="2015-10" db="EMBL/GenBank/DDBJ databases">
        <title>Draft genome sequence of Streptomyces bungoensis DSM 41781, type strain for the species Streptomyces bungoensis.</title>
        <authorList>
            <person name="Ruckert C."/>
            <person name="Winkler A."/>
            <person name="Kalinowski J."/>
            <person name="Kampfer P."/>
            <person name="Glaeser S."/>
        </authorList>
    </citation>
    <scope>NUCLEOTIDE SEQUENCE [LARGE SCALE GENOMIC DNA]</scope>
    <source>
        <strain evidence="2 3">DSM 41781</strain>
    </source>
</reference>
<keyword evidence="3" id="KW-1185">Reference proteome</keyword>
<feature type="compositionally biased region" description="Low complexity" evidence="1">
    <location>
        <begin position="12"/>
        <end position="35"/>
    </location>
</feature>
<evidence type="ECO:0000313" key="3">
    <source>
        <dbReference type="Proteomes" id="UP000053024"/>
    </source>
</evidence>
<evidence type="ECO:0000313" key="2">
    <source>
        <dbReference type="EMBL" id="KUN83042.1"/>
    </source>
</evidence>